<dbReference type="KEGG" id="mbn:Mboo_2313"/>
<dbReference type="SUPFAM" id="SSF54427">
    <property type="entry name" value="NTF2-like"/>
    <property type="match status" value="1"/>
</dbReference>
<dbReference type="eggNOG" id="arCOG06513">
    <property type="taxonomic scope" value="Archaea"/>
</dbReference>
<dbReference type="EMBL" id="CP000780">
    <property type="protein sequence ID" value="ABS56827.1"/>
    <property type="molecule type" value="Genomic_DNA"/>
</dbReference>
<protein>
    <recommendedName>
        <fullName evidence="3">Ester cyclase</fullName>
    </recommendedName>
</protein>
<dbReference type="OrthoDB" id="113947at2157"/>
<organism evidence="1 2">
    <name type="scientific">Methanoregula boonei (strain DSM 21154 / JCM 14090 / 6A8)</name>
    <dbReference type="NCBI Taxonomy" id="456442"/>
    <lineage>
        <taxon>Archaea</taxon>
        <taxon>Methanobacteriati</taxon>
        <taxon>Methanobacteriota</taxon>
        <taxon>Stenosarchaea group</taxon>
        <taxon>Methanomicrobia</taxon>
        <taxon>Methanomicrobiales</taxon>
        <taxon>Methanoregulaceae</taxon>
        <taxon>Methanoregula</taxon>
    </lineage>
</organism>
<dbReference type="GeneID" id="5409812"/>
<dbReference type="HOGENOM" id="CLU_115830_1_0_2"/>
<dbReference type="Gene3D" id="3.10.450.50">
    <property type="match status" value="1"/>
</dbReference>
<evidence type="ECO:0008006" key="3">
    <source>
        <dbReference type="Google" id="ProtNLM"/>
    </source>
</evidence>
<dbReference type="STRING" id="456442.Mboo_2313"/>
<sequence length="145" mass="16582">MSSVEENMRLMQTLDDAWNAQDWATFEKRHAKDVDVFWPAQADPTHGRHSHKDEAIAFFKIFPDNKVGNRPYKIFFGQGDYTCSVAEFTGTFKGPMTTPDGKVIPPTGKSFKVEFCTVAHWKNGEIVEEKLFYDKIALMQQIGLM</sequence>
<evidence type="ECO:0000313" key="1">
    <source>
        <dbReference type="EMBL" id="ABS56827.1"/>
    </source>
</evidence>
<dbReference type="Pfam" id="PF07366">
    <property type="entry name" value="SnoaL"/>
    <property type="match status" value="1"/>
</dbReference>
<dbReference type="RefSeq" id="WP_012107887.1">
    <property type="nucleotide sequence ID" value="NC_009712.1"/>
</dbReference>
<dbReference type="GO" id="GO:0030638">
    <property type="term" value="P:polyketide metabolic process"/>
    <property type="evidence" value="ECO:0007669"/>
    <property type="project" value="InterPro"/>
</dbReference>
<reference evidence="2" key="1">
    <citation type="journal article" date="2015" name="Microbiology">
        <title>Genome of Methanoregula boonei 6A8 reveals adaptations to oligotrophic peatland environments.</title>
        <authorList>
            <person name="Braeuer S."/>
            <person name="Cadillo-Quiroz H."/>
            <person name="Kyrpides N."/>
            <person name="Woyke T."/>
            <person name="Goodwin L."/>
            <person name="Detter C."/>
            <person name="Podell S."/>
            <person name="Yavitt J.B."/>
            <person name="Zinder S.H."/>
        </authorList>
    </citation>
    <scope>NUCLEOTIDE SEQUENCE [LARGE SCALE GENOMIC DNA]</scope>
    <source>
        <strain evidence="2">DSM 21154 / JCM 14090 / 6A8</strain>
    </source>
</reference>
<dbReference type="PANTHER" id="PTHR38436:SF1">
    <property type="entry name" value="ESTER CYCLASE"/>
    <property type="match status" value="1"/>
</dbReference>
<gene>
    <name evidence="1" type="ordered locus">Mboo_2313</name>
</gene>
<name>A7IAR6_METB6</name>
<evidence type="ECO:0000313" key="2">
    <source>
        <dbReference type="Proteomes" id="UP000002408"/>
    </source>
</evidence>
<keyword evidence="2" id="KW-1185">Reference proteome</keyword>
<dbReference type="AlphaFoldDB" id="A7IAR6"/>
<proteinExistence type="predicted"/>
<dbReference type="PANTHER" id="PTHR38436">
    <property type="entry name" value="POLYKETIDE CYCLASE SNOAL-LIKE DOMAIN"/>
    <property type="match status" value="1"/>
</dbReference>
<dbReference type="Proteomes" id="UP000002408">
    <property type="component" value="Chromosome"/>
</dbReference>
<dbReference type="InterPro" id="IPR032710">
    <property type="entry name" value="NTF2-like_dom_sf"/>
</dbReference>
<accession>A7IAR6</accession>
<dbReference type="InterPro" id="IPR009959">
    <property type="entry name" value="Cyclase_SnoaL-like"/>
</dbReference>